<protein>
    <submittedName>
        <fullName evidence="6">Molybdopterin-dependent oxidoreductase</fullName>
    </submittedName>
</protein>
<dbReference type="Gene3D" id="3.30.2070.10">
    <property type="entry name" value="Formate dehydrogenase/DMSO reductase"/>
    <property type="match status" value="1"/>
</dbReference>
<dbReference type="PANTHER" id="PTHR43742">
    <property type="entry name" value="TRIMETHYLAMINE-N-OXIDE REDUCTASE"/>
    <property type="match status" value="1"/>
</dbReference>
<evidence type="ECO:0000256" key="3">
    <source>
        <dbReference type="ARBA" id="ARBA00023014"/>
    </source>
</evidence>
<dbReference type="Pfam" id="PF04879">
    <property type="entry name" value="Molybdop_Fe4S4"/>
    <property type="match status" value="1"/>
</dbReference>
<comment type="caution">
    <text evidence="6">The sequence shown here is derived from an EMBL/GenBank/DDBJ whole genome shotgun (WGS) entry which is preliminary data.</text>
</comment>
<dbReference type="SMART" id="SM00926">
    <property type="entry name" value="Molybdop_Fe4S4"/>
    <property type="match status" value="1"/>
</dbReference>
<feature type="region of interest" description="Disordered" evidence="4">
    <location>
        <begin position="702"/>
        <end position="729"/>
    </location>
</feature>
<dbReference type="Gene3D" id="2.20.25.90">
    <property type="entry name" value="ADC-like domains"/>
    <property type="match status" value="1"/>
</dbReference>
<accession>A0A956LWZ9</accession>
<reference evidence="6" key="2">
    <citation type="journal article" date="2021" name="Microbiome">
        <title>Successional dynamics and alternative stable states in a saline activated sludge microbial community over 9 years.</title>
        <authorList>
            <person name="Wang Y."/>
            <person name="Ye J."/>
            <person name="Ju F."/>
            <person name="Liu L."/>
            <person name="Boyd J.A."/>
            <person name="Deng Y."/>
            <person name="Parks D.H."/>
            <person name="Jiang X."/>
            <person name="Yin X."/>
            <person name="Woodcroft B.J."/>
            <person name="Tyson G.W."/>
            <person name="Hugenholtz P."/>
            <person name="Polz M.F."/>
            <person name="Zhang T."/>
        </authorList>
    </citation>
    <scope>NUCLEOTIDE SEQUENCE</scope>
    <source>
        <strain evidence="6">HKST-UBA01</strain>
    </source>
</reference>
<dbReference type="InterPro" id="IPR006963">
    <property type="entry name" value="Mopterin_OxRdtase_4Fe-4S_dom"/>
</dbReference>
<organism evidence="6 7">
    <name type="scientific">Eiseniibacteriota bacterium</name>
    <dbReference type="NCBI Taxonomy" id="2212470"/>
    <lineage>
        <taxon>Bacteria</taxon>
        <taxon>Candidatus Eiseniibacteriota</taxon>
    </lineage>
</organism>
<dbReference type="InterPro" id="IPR009010">
    <property type="entry name" value="Asp_de-COase-like_dom_sf"/>
</dbReference>
<evidence type="ECO:0000256" key="2">
    <source>
        <dbReference type="ARBA" id="ARBA00023004"/>
    </source>
</evidence>
<dbReference type="Gene3D" id="3.40.50.740">
    <property type="match status" value="1"/>
</dbReference>
<evidence type="ECO:0000256" key="1">
    <source>
        <dbReference type="ARBA" id="ARBA00022723"/>
    </source>
</evidence>
<feature type="region of interest" description="Disordered" evidence="4">
    <location>
        <begin position="492"/>
        <end position="555"/>
    </location>
</feature>
<dbReference type="Gene3D" id="2.40.40.20">
    <property type="match status" value="1"/>
</dbReference>
<dbReference type="GO" id="GO:0051536">
    <property type="term" value="F:iron-sulfur cluster binding"/>
    <property type="evidence" value="ECO:0007669"/>
    <property type="project" value="UniProtKB-KW"/>
</dbReference>
<feature type="compositionally biased region" description="Polar residues" evidence="4">
    <location>
        <begin position="712"/>
        <end position="729"/>
    </location>
</feature>
<evidence type="ECO:0000259" key="5">
    <source>
        <dbReference type="PROSITE" id="PS51669"/>
    </source>
</evidence>
<dbReference type="SUPFAM" id="SSF50692">
    <property type="entry name" value="ADC-like"/>
    <property type="match status" value="1"/>
</dbReference>
<dbReference type="Gene3D" id="3.40.228.10">
    <property type="entry name" value="Dimethylsulfoxide Reductase, domain 2"/>
    <property type="match status" value="1"/>
</dbReference>
<dbReference type="SUPFAM" id="SSF53706">
    <property type="entry name" value="Formate dehydrogenase/DMSO reductase, domains 1-3"/>
    <property type="match status" value="1"/>
</dbReference>
<dbReference type="InterPro" id="IPR050612">
    <property type="entry name" value="Prok_Mopterin_Oxidored"/>
</dbReference>
<name>A0A956LWZ9_UNCEI</name>
<dbReference type="Pfam" id="PF00384">
    <property type="entry name" value="Molybdopterin"/>
    <property type="match status" value="1"/>
</dbReference>
<dbReference type="GO" id="GO:0046872">
    <property type="term" value="F:metal ion binding"/>
    <property type="evidence" value="ECO:0007669"/>
    <property type="project" value="UniProtKB-KW"/>
</dbReference>
<dbReference type="InterPro" id="IPR006656">
    <property type="entry name" value="Mopterin_OxRdtase"/>
</dbReference>
<dbReference type="EMBL" id="JAGQHR010000044">
    <property type="protein sequence ID" value="MCA9726572.1"/>
    <property type="molecule type" value="Genomic_DNA"/>
</dbReference>
<proteinExistence type="predicted"/>
<feature type="domain" description="4Fe-4S Mo/W bis-MGD-type" evidence="5">
    <location>
        <begin position="4"/>
        <end position="61"/>
    </location>
</feature>
<dbReference type="PROSITE" id="PS51669">
    <property type="entry name" value="4FE4S_MOW_BIS_MGD"/>
    <property type="match status" value="1"/>
</dbReference>
<evidence type="ECO:0000313" key="7">
    <source>
        <dbReference type="Proteomes" id="UP000697710"/>
    </source>
</evidence>
<reference evidence="6" key="1">
    <citation type="submission" date="2020-04" db="EMBL/GenBank/DDBJ databases">
        <authorList>
            <person name="Zhang T."/>
        </authorList>
    </citation>
    <scope>NUCLEOTIDE SEQUENCE</scope>
    <source>
        <strain evidence="6">HKST-UBA01</strain>
    </source>
</reference>
<gene>
    <name evidence="6" type="ORF">KC729_02750</name>
</gene>
<evidence type="ECO:0000256" key="4">
    <source>
        <dbReference type="SAM" id="MobiDB-lite"/>
    </source>
</evidence>
<dbReference type="PANTHER" id="PTHR43742:SF6">
    <property type="entry name" value="OXIDOREDUCTASE YYAE-RELATED"/>
    <property type="match status" value="1"/>
</dbReference>
<dbReference type="GO" id="GO:0016491">
    <property type="term" value="F:oxidoreductase activity"/>
    <property type="evidence" value="ECO:0007669"/>
    <property type="project" value="InterPro"/>
</dbReference>
<keyword evidence="2" id="KW-0408">Iron</keyword>
<dbReference type="Proteomes" id="UP000697710">
    <property type="component" value="Unassembled WGS sequence"/>
</dbReference>
<sequence length="729" mass="78121">MAAPVLRRTVCPLDCWDACRIVATVSGDRVLRLDGDPTDPVARGKLCSRTYRYPERATSSERILHPMRRTTEGWKQASWDEAFEEIGGRLLDLRGRGRTASVLHVQSAGSMGILKELSHRFWNLYGGVTVAEGDFCLGAGKAALTRQLGDYRAHDWDDLVHARLVLLWGRDPFGSGPHRLRSLKAAKDAGARIVSINPLLLTRSSLLDETVRLRPGGDGWLALGMARVLLDRDLFAAGFLRHTDGFEAFSSAVRSVAWEDIAHGSGVGAGEIERLATAYAAADPAAIVLGTGPIRYRGGVEAASWITALPALTGYYGRSGGGLTYTVRHQRDTAVPRWVGAPGSGRRTVSAGVWATQIATLDPPIELLWVNGANPVAMLPDGDRIVRAMAGIACKVVVDFHWTDTARHADWVLPHPSFLEEEGLVTSWGHHGLAYQRAVVPVRGEARTDLEIFQGMAERLGFGPEMAGTPEEWSRRLAGERLIDAEWETLHRETGPPVSEGSAPLPSTPGAAVPSTPGTAVPATPETAGPAIERGRSGSDAPEGPPLRRVRSRVHESVPFVGGTFATPDARYRFPADLPDPSDLPCTSAEFPHLLLTPKSREHHLSQILDARQPMFLRGSMGTAVAAGLGRKESMVEIESAHGHLQAWLREDPELPENVVTLPPGGTVQRRSAVNLLIGPDTASDGITPAYFDCPVRVRVSSGAPAPLPGSHNGTASPAGGTSPNGDAS</sequence>
<keyword evidence="1" id="KW-0479">Metal-binding</keyword>
<keyword evidence="3" id="KW-0411">Iron-sulfur</keyword>
<evidence type="ECO:0000313" key="6">
    <source>
        <dbReference type="EMBL" id="MCA9726572.1"/>
    </source>
</evidence>
<dbReference type="AlphaFoldDB" id="A0A956LWZ9"/>